<keyword evidence="4" id="KW-1185">Reference proteome</keyword>
<organism evidence="3 4">
    <name type="scientific">Pisum sativum</name>
    <name type="common">Garden pea</name>
    <name type="synonym">Lathyrus oleraceus</name>
    <dbReference type="NCBI Taxonomy" id="3888"/>
    <lineage>
        <taxon>Eukaryota</taxon>
        <taxon>Viridiplantae</taxon>
        <taxon>Streptophyta</taxon>
        <taxon>Embryophyta</taxon>
        <taxon>Tracheophyta</taxon>
        <taxon>Spermatophyta</taxon>
        <taxon>Magnoliopsida</taxon>
        <taxon>eudicotyledons</taxon>
        <taxon>Gunneridae</taxon>
        <taxon>Pentapetalae</taxon>
        <taxon>rosids</taxon>
        <taxon>fabids</taxon>
        <taxon>Fabales</taxon>
        <taxon>Fabaceae</taxon>
        <taxon>Papilionoideae</taxon>
        <taxon>50 kb inversion clade</taxon>
        <taxon>NPAAA clade</taxon>
        <taxon>Hologalegina</taxon>
        <taxon>IRL clade</taxon>
        <taxon>Fabeae</taxon>
        <taxon>Lathyrus</taxon>
    </lineage>
</organism>
<evidence type="ECO:0000313" key="3">
    <source>
        <dbReference type="EMBL" id="KAI5424506.1"/>
    </source>
</evidence>
<gene>
    <name evidence="3" type="ORF">KIW84_030622</name>
</gene>
<evidence type="ECO:0000256" key="1">
    <source>
        <dbReference type="SAM" id="MobiDB-lite"/>
    </source>
</evidence>
<proteinExistence type="predicted"/>
<sequence>MVYGKTCHLPVEMEHRALWTLKFLNFDSTLAEERRKGQLHELEESRNNDYHSNKLYKEKVKAYHDGKVRHKEFQVGQMVLLFNSRLKLFPGKLKSKWSGPFVVKEVRNYGAIVVEDPKSQESWTINGQRLKVYHSGKVNRDVCVISLAGSSKSLNHRAHNEVKQSACWEATQRSTSLEHSHFPTSKTQMFLPHIPNPSLLTKNQVNFNKMSKRTKTPAFGPPRSLRRFISDEHEERFEKLIKRTIQPERFIRLSPGGTYQNLVSNFERRRWTKLCEPESAINYDIVREFYANALHLEEGVAFNYQTRVRGRIISFGRDAINTYLGNPLTSGENERCEYRTQELDNVWDLPAVSATLCLAGKTFDLNDQGLPKSWKRENLNLEARAFLVLLLNNIRPRSHSTTIPLDVGCLLYYIMIGKSVDIASIIAGEMRKMAISGTKFGGKAGVLAYPGLIMGLCRQANVVILDEVHFSITSVINDAYLNRFCQSQMDRDEGAGTSSSRPRARTTPVFDQMAFANYCCESFEASMRSQSFIFDVMQKQFQNTFLAPEARTFPSRAEYVAYANWPEGRPAFMGGAGGGATRDDEMEDVLGSFGGGQEEED</sequence>
<protein>
    <recommendedName>
        <fullName evidence="2">Putative plant transposon protein domain-containing protein</fullName>
    </recommendedName>
</protein>
<feature type="domain" description="Putative plant transposon protein" evidence="2">
    <location>
        <begin position="267"/>
        <end position="462"/>
    </location>
</feature>
<dbReference type="Pfam" id="PF20167">
    <property type="entry name" value="Transposase_32"/>
    <property type="match status" value="1"/>
</dbReference>
<name>A0A9D5AZ75_PEA</name>
<dbReference type="Proteomes" id="UP001058974">
    <property type="component" value="Chromosome 3"/>
</dbReference>
<dbReference type="InterPro" id="IPR046796">
    <property type="entry name" value="Transposase_32_dom"/>
</dbReference>
<evidence type="ECO:0000259" key="2">
    <source>
        <dbReference type="Pfam" id="PF20167"/>
    </source>
</evidence>
<reference evidence="3 4" key="1">
    <citation type="journal article" date="2022" name="Nat. Genet.">
        <title>Improved pea reference genome and pan-genome highlight genomic features and evolutionary characteristics.</title>
        <authorList>
            <person name="Yang T."/>
            <person name="Liu R."/>
            <person name="Luo Y."/>
            <person name="Hu S."/>
            <person name="Wang D."/>
            <person name="Wang C."/>
            <person name="Pandey M.K."/>
            <person name="Ge S."/>
            <person name="Xu Q."/>
            <person name="Li N."/>
            <person name="Li G."/>
            <person name="Huang Y."/>
            <person name="Saxena R.K."/>
            <person name="Ji Y."/>
            <person name="Li M."/>
            <person name="Yan X."/>
            <person name="He Y."/>
            <person name="Liu Y."/>
            <person name="Wang X."/>
            <person name="Xiang C."/>
            <person name="Varshney R.K."/>
            <person name="Ding H."/>
            <person name="Gao S."/>
            <person name="Zong X."/>
        </authorList>
    </citation>
    <scope>NUCLEOTIDE SEQUENCE [LARGE SCALE GENOMIC DNA]</scope>
    <source>
        <strain evidence="3 4">cv. Zhongwan 6</strain>
    </source>
</reference>
<comment type="caution">
    <text evidence="3">The sequence shown here is derived from an EMBL/GenBank/DDBJ whole genome shotgun (WGS) entry which is preliminary data.</text>
</comment>
<feature type="compositionally biased region" description="Gly residues" evidence="1">
    <location>
        <begin position="592"/>
        <end position="601"/>
    </location>
</feature>
<accession>A0A9D5AZ75</accession>
<feature type="region of interest" description="Disordered" evidence="1">
    <location>
        <begin position="575"/>
        <end position="601"/>
    </location>
</feature>
<dbReference type="EMBL" id="JAMSHJ010000003">
    <property type="protein sequence ID" value="KAI5424506.1"/>
    <property type="molecule type" value="Genomic_DNA"/>
</dbReference>
<evidence type="ECO:0000313" key="4">
    <source>
        <dbReference type="Proteomes" id="UP001058974"/>
    </source>
</evidence>
<dbReference type="AlphaFoldDB" id="A0A9D5AZ75"/>
<dbReference type="Gramene" id="Psat03G0062200-T1">
    <property type="protein sequence ID" value="KAI5424506.1"/>
    <property type="gene ID" value="KIW84_030622"/>
</dbReference>